<keyword evidence="2" id="KW-0813">Transport</keyword>
<reference evidence="11 12" key="1">
    <citation type="submission" date="2018-08" db="EMBL/GenBank/DDBJ databases">
        <title>Murine metabolic-syndrome-specific gut microbial biobank.</title>
        <authorList>
            <person name="Liu C."/>
        </authorList>
    </citation>
    <scope>NUCLEOTIDE SEQUENCE [LARGE SCALE GENOMIC DNA]</scope>
    <source>
        <strain evidence="11 12">583</strain>
    </source>
</reference>
<dbReference type="EMBL" id="QXXA01000018">
    <property type="protein sequence ID" value="NBI08018.1"/>
    <property type="molecule type" value="Genomic_DNA"/>
</dbReference>
<comment type="subcellular location">
    <subcellularLocation>
        <location evidence="1">Cell membrane</location>
        <topology evidence="1">Multi-pass membrane protein</topology>
    </subcellularLocation>
</comment>
<dbReference type="SMART" id="SM00382">
    <property type="entry name" value="AAA"/>
    <property type="match status" value="1"/>
</dbReference>
<dbReference type="PROSITE" id="PS00211">
    <property type="entry name" value="ABC_TRANSPORTER_1"/>
    <property type="match status" value="1"/>
</dbReference>
<evidence type="ECO:0000313" key="11">
    <source>
        <dbReference type="EMBL" id="NBI08018.1"/>
    </source>
</evidence>
<dbReference type="InterPro" id="IPR011527">
    <property type="entry name" value="ABC1_TM_dom"/>
</dbReference>
<dbReference type="GO" id="GO:0016887">
    <property type="term" value="F:ATP hydrolysis activity"/>
    <property type="evidence" value="ECO:0007669"/>
    <property type="project" value="InterPro"/>
</dbReference>
<feature type="transmembrane region" description="Helical" evidence="8">
    <location>
        <begin position="163"/>
        <end position="181"/>
    </location>
</feature>
<dbReference type="GO" id="GO:0005524">
    <property type="term" value="F:ATP binding"/>
    <property type="evidence" value="ECO:0007669"/>
    <property type="project" value="UniProtKB-KW"/>
</dbReference>
<dbReference type="AlphaFoldDB" id="A0A845R356"/>
<accession>A0A845R356</accession>
<evidence type="ECO:0000259" key="9">
    <source>
        <dbReference type="PROSITE" id="PS50893"/>
    </source>
</evidence>
<dbReference type="GO" id="GO:0015421">
    <property type="term" value="F:ABC-type oligopeptide transporter activity"/>
    <property type="evidence" value="ECO:0007669"/>
    <property type="project" value="TreeGrafter"/>
</dbReference>
<protein>
    <submittedName>
        <fullName evidence="11">ABC transporter ATP-binding protein</fullName>
    </submittedName>
</protein>
<proteinExistence type="predicted"/>
<feature type="transmembrane region" description="Helical" evidence="8">
    <location>
        <begin position="247"/>
        <end position="270"/>
    </location>
</feature>
<dbReference type="Pfam" id="PF00664">
    <property type="entry name" value="ABC_membrane"/>
    <property type="match status" value="1"/>
</dbReference>
<feature type="transmembrane region" description="Helical" evidence="8">
    <location>
        <begin position="21"/>
        <end position="43"/>
    </location>
</feature>
<evidence type="ECO:0000256" key="7">
    <source>
        <dbReference type="ARBA" id="ARBA00023136"/>
    </source>
</evidence>
<feature type="transmembrane region" description="Helical" evidence="8">
    <location>
        <begin position="276"/>
        <end position="297"/>
    </location>
</feature>
<evidence type="ECO:0000256" key="8">
    <source>
        <dbReference type="SAM" id="Phobius"/>
    </source>
</evidence>
<dbReference type="InterPro" id="IPR036640">
    <property type="entry name" value="ABC1_TM_sf"/>
</dbReference>
<dbReference type="CDD" id="cd07346">
    <property type="entry name" value="ABC_6TM_exporters"/>
    <property type="match status" value="1"/>
</dbReference>
<gene>
    <name evidence="11" type="ORF">D3Z33_14240</name>
</gene>
<dbReference type="FunFam" id="1.20.1560.10:FF:000127">
    <property type="entry name" value="ABC transporter ATP-binding protein"/>
    <property type="match status" value="1"/>
</dbReference>
<dbReference type="InterPro" id="IPR017871">
    <property type="entry name" value="ABC_transporter-like_CS"/>
</dbReference>
<dbReference type="PANTHER" id="PTHR43394:SF1">
    <property type="entry name" value="ATP-BINDING CASSETTE SUB-FAMILY B MEMBER 10, MITOCHONDRIAL"/>
    <property type="match status" value="1"/>
</dbReference>
<evidence type="ECO:0000256" key="3">
    <source>
        <dbReference type="ARBA" id="ARBA00022692"/>
    </source>
</evidence>
<dbReference type="InterPro" id="IPR003439">
    <property type="entry name" value="ABC_transporter-like_ATP-bd"/>
</dbReference>
<dbReference type="PROSITE" id="PS50893">
    <property type="entry name" value="ABC_TRANSPORTER_2"/>
    <property type="match status" value="1"/>
</dbReference>
<evidence type="ECO:0000259" key="10">
    <source>
        <dbReference type="PROSITE" id="PS50929"/>
    </source>
</evidence>
<name>A0A845R356_9CLOT</name>
<keyword evidence="4" id="KW-0547">Nucleotide-binding</keyword>
<dbReference type="SUPFAM" id="SSF90123">
    <property type="entry name" value="ABC transporter transmembrane region"/>
    <property type="match status" value="1"/>
</dbReference>
<dbReference type="PANTHER" id="PTHR43394">
    <property type="entry name" value="ATP-DEPENDENT PERMEASE MDL1, MITOCHONDRIAL"/>
    <property type="match status" value="1"/>
</dbReference>
<dbReference type="InterPro" id="IPR003593">
    <property type="entry name" value="AAA+_ATPase"/>
</dbReference>
<organism evidence="11 12">
    <name type="scientific">Senegalia massiliensis</name>
    <dbReference type="NCBI Taxonomy" id="1720316"/>
    <lineage>
        <taxon>Bacteria</taxon>
        <taxon>Bacillati</taxon>
        <taxon>Bacillota</taxon>
        <taxon>Clostridia</taxon>
        <taxon>Eubacteriales</taxon>
        <taxon>Clostridiaceae</taxon>
        <taxon>Senegalia</taxon>
    </lineage>
</organism>
<evidence type="ECO:0000256" key="5">
    <source>
        <dbReference type="ARBA" id="ARBA00022840"/>
    </source>
</evidence>
<sequence>MKKESNLSYLLYLAGGEKVKLLLSVILSVISSILAFAPFIIIYKMIMILFEGNVVYKEVVNLAILATIIILLRIVFFVASGAFSHVAAFNILYNIRMKIIKHMGNLNLGFFTNKTSGELKKIINEDIEKMENFLAHHIPDISAAVVAPLIMFIYLFYLNYKMALVLLIPIVIGMVAQRMMFKGFQKRMAHYFNLLENMNSSIVQFIQGISIMKAFNVSSLSFERYRKSIEEYADYWKEITNTNSQSYSIFLVIMDSGLLFTIPLGGYFYVNSDIDLGTYLLFIVISMGFFNSFKTLLELGSNFSMIFEGVKKVKDILDMPKQKSGTYLLDKNKSYDIEIKNVTFKYEDKDVLKNINTKLEKGTINAFVGASGAGKTTLAQLIGRFWDVNNGDILIDNKNIKDISMENLMESVAFVFQDIFMLNDTIYENIKMGNETVTKEEVVKAAKKAQIHDFIITLPNGYETKIGEDGIKLSGGEKQRVSIARAILKDAPIIIFDEATSFSDIENERKIQIALENMLKGKTTIMIAHRLHTIKNVDKIVVFDKGEIKEEGNHNKLLSKNRLYKDMWETYIESEKLVIKGGA</sequence>
<evidence type="ECO:0000256" key="4">
    <source>
        <dbReference type="ARBA" id="ARBA00022741"/>
    </source>
</evidence>
<keyword evidence="7 8" id="KW-0472">Membrane</keyword>
<comment type="caution">
    <text evidence="11">The sequence shown here is derived from an EMBL/GenBank/DDBJ whole genome shotgun (WGS) entry which is preliminary data.</text>
</comment>
<dbReference type="InterPro" id="IPR027417">
    <property type="entry name" value="P-loop_NTPase"/>
</dbReference>
<evidence type="ECO:0000313" key="12">
    <source>
        <dbReference type="Proteomes" id="UP000467132"/>
    </source>
</evidence>
<evidence type="ECO:0000256" key="6">
    <source>
        <dbReference type="ARBA" id="ARBA00022989"/>
    </source>
</evidence>
<keyword evidence="3 8" id="KW-0812">Transmembrane</keyword>
<dbReference type="FunFam" id="3.40.50.300:FF:000287">
    <property type="entry name" value="Multidrug ABC transporter ATP-binding protein"/>
    <property type="match status" value="1"/>
</dbReference>
<dbReference type="SUPFAM" id="SSF52540">
    <property type="entry name" value="P-loop containing nucleoside triphosphate hydrolases"/>
    <property type="match status" value="1"/>
</dbReference>
<keyword evidence="12" id="KW-1185">Reference proteome</keyword>
<dbReference type="RefSeq" id="WP_160198482.1">
    <property type="nucleotide sequence ID" value="NZ_QXXA01000018.1"/>
</dbReference>
<keyword evidence="6 8" id="KW-1133">Transmembrane helix</keyword>
<feature type="domain" description="ABC transmembrane type-1" evidence="10">
    <location>
        <begin position="22"/>
        <end position="305"/>
    </location>
</feature>
<feature type="transmembrane region" description="Helical" evidence="8">
    <location>
        <begin position="63"/>
        <end position="93"/>
    </location>
</feature>
<dbReference type="OrthoDB" id="9762778at2"/>
<dbReference type="Pfam" id="PF00005">
    <property type="entry name" value="ABC_tran"/>
    <property type="match status" value="1"/>
</dbReference>
<evidence type="ECO:0000256" key="1">
    <source>
        <dbReference type="ARBA" id="ARBA00004651"/>
    </source>
</evidence>
<dbReference type="Gene3D" id="3.40.50.300">
    <property type="entry name" value="P-loop containing nucleotide triphosphate hydrolases"/>
    <property type="match status" value="1"/>
</dbReference>
<dbReference type="Gene3D" id="1.20.1560.10">
    <property type="entry name" value="ABC transporter type 1, transmembrane domain"/>
    <property type="match status" value="1"/>
</dbReference>
<dbReference type="Proteomes" id="UP000467132">
    <property type="component" value="Unassembled WGS sequence"/>
</dbReference>
<feature type="domain" description="ABC transporter" evidence="9">
    <location>
        <begin position="337"/>
        <end position="570"/>
    </location>
</feature>
<evidence type="ECO:0000256" key="2">
    <source>
        <dbReference type="ARBA" id="ARBA00022448"/>
    </source>
</evidence>
<keyword evidence="5 11" id="KW-0067">ATP-binding</keyword>
<dbReference type="PROSITE" id="PS50929">
    <property type="entry name" value="ABC_TM1F"/>
    <property type="match status" value="1"/>
</dbReference>
<dbReference type="InterPro" id="IPR039421">
    <property type="entry name" value="Type_1_exporter"/>
</dbReference>
<dbReference type="GO" id="GO:0005886">
    <property type="term" value="C:plasma membrane"/>
    <property type="evidence" value="ECO:0007669"/>
    <property type="project" value="UniProtKB-SubCell"/>
</dbReference>